<organism evidence="5 6">
    <name type="scientific">Cellulomonas humilata</name>
    <dbReference type="NCBI Taxonomy" id="144055"/>
    <lineage>
        <taxon>Bacteria</taxon>
        <taxon>Bacillati</taxon>
        <taxon>Actinomycetota</taxon>
        <taxon>Actinomycetes</taxon>
        <taxon>Micrococcales</taxon>
        <taxon>Cellulomonadaceae</taxon>
        <taxon>Cellulomonas</taxon>
    </lineage>
</organism>
<keyword evidence="2" id="KW-1133">Transmembrane helix</keyword>
<feature type="compositionally biased region" description="Pro residues" evidence="1">
    <location>
        <begin position="336"/>
        <end position="350"/>
    </location>
</feature>
<proteinExistence type="predicted"/>
<keyword evidence="2" id="KW-0812">Transmembrane</keyword>
<feature type="chain" id="PRO_5047218177" description="DUF4349 domain-containing protein" evidence="3">
    <location>
        <begin position="38"/>
        <end position="357"/>
    </location>
</feature>
<dbReference type="InterPro" id="IPR025645">
    <property type="entry name" value="DUF4349"/>
</dbReference>
<dbReference type="PROSITE" id="PS51257">
    <property type="entry name" value="PROKAR_LIPOPROTEIN"/>
    <property type="match status" value="1"/>
</dbReference>
<evidence type="ECO:0000313" key="6">
    <source>
        <dbReference type="Proteomes" id="UP001239626"/>
    </source>
</evidence>
<dbReference type="Pfam" id="PF14257">
    <property type="entry name" value="DUF4349"/>
    <property type="match status" value="1"/>
</dbReference>
<protein>
    <recommendedName>
        <fullName evidence="4">DUF4349 domain-containing protein</fullName>
    </recommendedName>
</protein>
<comment type="caution">
    <text evidence="5">The sequence shown here is derived from an EMBL/GenBank/DDBJ whole genome shotgun (WGS) entry which is preliminary data.</text>
</comment>
<feature type="domain" description="DUF4349" evidence="4">
    <location>
        <begin position="92"/>
        <end position="308"/>
    </location>
</feature>
<dbReference type="EMBL" id="JAUSVB010000002">
    <property type="protein sequence ID" value="MDQ0373149.1"/>
    <property type="molecule type" value="Genomic_DNA"/>
</dbReference>
<feature type="signal peptide" evidence="3">
    <location>
        <begin position="1"/>
        <end position="37"/>
    </location>
</feature>
<keyword evidence="3" id="KW-0732">Signal</keyword>
<keyword evidence="2" id="KW-0472">Membrane</keyword>
<evidence type="ECO:0000313" key="5">
    <source>
        <dbReference type="EMBL" id="MDQ0373149.1"/>
    </source>
</evidence>
<name>A0ABU0ED40_9CELL</name>
<evidence type="ECO:0000259" key="4">
    <source>
        <dbReference type="Pfam" id="PF14257"/>
    </source>
</evidence>
<evidence type="ECO:0000256" key="2">
    <source>
        <dbReference type="SAM" id="Phobius"/>
    </source>
</evidence>
<feature type="region of interest" description="Disordered" evidence="1">
    <location>
        <begin position="324"/>
        <end position="357"/>
    </location>
</feature>
<dbReference type="Proteomes" id="UP001239626">
    <property type="component" value="Unassembled WGS sequence"/>
</dbReference>
<feature type="transmembrane region" description="Helical" evidence="2">
    <location>
        <begin position="284"/>
        <end position="310"/>
    </location>
</feature>
<feature type="compositionally biased region" description="Polar residues" evidence="1">
    <location>
        <begin position="40"/>
        <end position="53"/>
    </location>
</feature>
<gene>
    <name evidence="5" type="ORF">J2X26_001460</name>
</gene>
<reference evidence="5 6" key="1">
    <citation type="submission" date="2023-07" db="EMBL/GenBank/DDBJ databases">
        <title>Sorghum-associated microbial communities from plants grown in Nebraska, USA.</title>
        <authorList>
            <person name="Schachtman D."/>
        </authorList>
    </citation>
    <scope>NUCLEOTIDE SEQUENCE [LARGE SCALE GENOMIC DNA]</scope>
    <source>
        <strain evidence="5 6">BE332</strain>
    </source>
</reference>
<accession>A0ABU0ED40</accession>
<evidence type="ECO:0000256" key="3">
    <source>
        <dbReference type="SAM" id="SignalP"/>
    </source>
</evidence>
<evidence type="ECO:0000256" key="1">
    <source>
        <dbReference type="SAM" id="MobiDB-lite"/>
    </source>
</evidence>
<feature type="region of interest" description="Disordered" evidence="1">
    <location>
        <begin position="35"/>
        <end position="92"/>
    </location>
</feature>
<keyword evidence="6" id="KW-1185">Reference proteome</keyword>
<sequence length="357" mass="36511">MKPTTKRPAPTARARTTRWMVAGVIALAATLSACSGADSGDSTSEAQYDSGTDQGAVGADEGGADPGTVVQQDTDGAGNAVEPAASTPDANRQVIQTGDVAMAAKDPRVAADAIVRLTEDADGRVDDRAEKAATETEVATATLTIRLPAAAVTPTLVALRELGDVEAVDLTKKDVTGAAQDLDARIHAMELSVARMTNLLATATTHDDIIVAENALTEREAGLEQLRSQRAAIAEQVSLSTIHVAIVGPDLPPPVEPPAPVEPPTGPQSFVEGLVTGWDSLVSVVSAIAIVVGVLLPWLAFGGAIAALGVAGVRWARRWRGPATPVQPLAAGPGNPFDPPAGPPTAPPVDPGQHQPR</sequence>
<dbReference type="RefSeq" id="WP_307491051.1">
    <property type="nucleotide sequence ID" value="NZ_JAUSVB010000002.1"/>
</dbReference>